<dbReference type="Proteomes" id="UP000663859">
    <property type="component" value="Unassembled WGS sequence"/>
</dbReference>
<protein>
    <submittedName>
        <fullName evidence="1">Uncharacterized protein</fullName>
    </submittedName>
</protein>
<dbReference type="AlphaFoldDB" id="A0A8J2FSG5"/>
<gene>
    <name evidence="1" type="ORF">MPNT_290002</name>
</gene>
<comment type="caution">
    <text evidence="1">The sequence shown here is derived from an EMBL/GenBank/DDBJ whole genome shotgun (WGS) entry which is preliminary data.</text>
</comment>
<reference evidence="1" key="1">
    <citation type="submission" date="2021-02" db="EMBL/GenBank/DDBJ databases">
        <authorList>
            <person name="Cremers G."/>
            <person name="Picone N."/>
        </authorList>
    </citation>
    <scope>NUCLEOTIDE SEQUENCE</scope>
    <source>
        <strain evidence="1">PQ17</strain>
    </source>
</reference>
<evidence type="ECO:0000313" key="2">
    <source>
        <dbReference type="Proteomes" id="UP000663859"/>
    </source>
</evidence>
<name>A0A8J2FSG5_9BACT</name>
<accession>A0A8J2FSG5</accession>
<organism evidence="1 2">
    <name type="scientific">Candidatus Methylacidithermus pantelleriae</name>
    <dbReference type="NCBI Taxonomy" id="2744239"/>
    <lineage>
        <taxon>Bacteria</taxon>
        <taxon>Pseudomonadati</taxon>
        <taxon>Verrucomicrobiota</taxon>
        <taxon>Methylacidiphilae</taxon>
        <taxon>Methylacidiphilales</taxon>
        <taxon>Methylacidiphilaceae</taxon>
        <taxon>Candidatus Methylacidithermus</taxon>
    </lineage>
</organism>
<proteinExistence type="predicted"/>
<keyword evidence="2" id="KW-1185">Reference proteome</keyword>
<dbReference type="EMBL" id="CAJNOB010000022">
    <property type="protein sequence ID" value="CAF0698613.1"/>
    <property type="molecule type" value="Genomic_DNA"/>
</dbReference>
<evidence type="ECO:0000313" key="1">
    <source>
        <dbReference type="EMBL" id="CAF0698613.1"/>
    </source>
</evidence>
<sequence length="70" mass="8068">MVYEHSFTVVRWRLFFDRLCVVTYCEDAVLVLMPGRSMERIAPTASKRYRSSATGGYITPGYWPIATCKL</sequence>